<dbReference type="EMBL" id="AUWU02000002">
    <property type="protein sequence ID" value="KAH0576105.1"/>
    <property type="molecule type" value="Genomic_DNA"/>
</dbReference>
<evidence type="ECO:0000313" key="6">
    <source>
        <dbReference type="Proteomes" id="UP000018208"/>
    </source>
</evidence>
<name>V6LNT3_9EUKA</name>
<dbReference type="Proteomes" id="UP000018208">
    <property type="component" value="Unassembled WGS sequence"/>
</dbReference>
<dbReference type="GO" id="GO:0008270">
    <property type="term" value="F:zinc ion binding"/>
    <property type="evidence" value="ECO:0007669"/>
    <property type="project" value="UniProtKB-KW"/>
</dbReference>
<feature type="domain" description="B box-type" evidence="3">
    <location>
        <begin position="59"/>
        <end position="102"/>
    </location>
</feature>
<dbReference type="VEuPathDB" id="GiardiaDB:SS50377_21649"/>
<dbReference type="SMART" id="SM00336">
    <property type="entry name" value="BBOX"/>
    <property type="match status" value="1"/>
</dbReference>
<evidence type="ECO:0000259" key="3">
    <source>
        <dbReference type="PROSITE" id="PS50119"/>
    </source>
</evidence>
<accession>V6LNT3</accession>
<dbReference type="InterPro" id="IPR000315">
    <property type="entry name" value="Znf_B-box"/>
</dbReference>
<dbReference type="PROSITE" id="PS50089">
    <property type="entry name" value="ZF_RING_2"/>
    <property type="match status" value="1"/>
</dbReference>
<sequence>MHPELPDFPFGSYCDFCFQASDEFSEFDCGHAFCAACCAEALDCSCPFDFQPLQNARVRPAERCKNCSATAAVACRACDTLLCEKCDLEIHSISVFHSHVRERINEQIQPLACMCDTHQSALQSSVLVKSNFEVQKITHFCPELNQLLCEFCSENNAYCNYTILPINLAYDIMKANTQELSNLTRELVVSLKNQFHKVLSINEVNKNLLSLSLDQAKSLKVELIRKVENRFKSLENELQNVFEKRENSASILLKKLSKKALSLSNLAISSEKLSAHRKLECFLLESAEIGAVLSEKITQENQFKFDFSLPLSNRFPTIENGIQVSQIALKSEDLKAESSVARPSCCAKCGILICKSELELIAKKRKGALLGVENQFLIHIFLDYKSGDAGSRWVRCGGCMSEIGRFSEGPGGKFSEGLLFLSKNGVK</sequence>
<dbReference type="EMBL" id="KI546099">
    <property type="protein sequence ID" value="EST45376.1"/>
    <property type="molecule type" value="Genomic_DNA"/>
</dbReference>
<organism evidence="4">
    <name type="scientific">Spironucleus salmonicida</name>
    <dbReference type="NCBI Taxonomy" id="348837"/>
    <lineage>
        <taxon>Eukaryota</taxon>
        <taxon>Metamonada</taxon>
        <taxon>Diplomonadida</taxon>
        <taxon>Hexamitidae</taxon>
        <taxon>Hexamitinae</taxon>
        <taxon>Spironucleus</taxon>
    </lineage>
</organism>
<dbReference type="AlphaFoldDB" id="V6LNT3"/>
<gene>
    <name evidence="4" type="ORF">SS50377_14707</name>
    <name evidence="5" type="ORF">SS50377_21649</name>
</gene>
<evidence type="ECO:0000259" key="2">
    <source>
        <dbReference type="PROSITE" id="PS50089"/>
    </source>
</evidence>
<evidence type="ECO:0000313" key="4">
    <source>
        <dbReference type="EMBL" id="EST45376.1"/>
    </source>
</evidence>
<keyword evidence="1" id="KW-0479">Metal-binding</keyword>
<feature type="domain" description="RING-type" evidence="2">
    <location>
        <begin position="14"/>
        <end position="49"/>
    </location>
</feature>
<keyword evidence="1" id="KW-0863">Zinc-finger</keyword>
<evidence type="ECO:0008006" key="7">
    <source>
        <dbReference type="Google" id="ProtNLM"/>
    </source>
</evidence>
<evidence type="ECO:0000313" key="5">
    <source>
        <dbReference type="EMBL" id="KAH0576105.1"/>
    </source>
</evidence>
<dbReference type="PROSITE" id="PS50119">
    <property type="entry name" value="ZF_BBOX"/>
    <property type="match status" value="1"/>
</dbReference>
<keyword evidence="1" id="KW-0862">Zinc</keyword>
<keyword evidence="6" id="KW-1185">Reference proteome</keyword>
<protein>
    <recommendedName>
        <fullName evidence="7">B-box zinc finger domain-containing protein</fullName>
    </recommendedName>
</protein>
<reference evidence="4 5" key="1">
    <citation type="journal article" date="2014" name="PLoS Genet.">
        <title>The Genome of Spironucleus salmonicida Highlights a Fish Pathogen Adapted to Fluctuating Environments.</title>
        <authorList>
            <person name="Xu F."/>
            <person name="Jerlstrom-Hultqvist J."/>
            <person name="Einarsson E."/>
            <person name="Astvaldsson A."/>
            <person name="Svard S.G."/>
            <person name="Andersson J.O."/>
        </authorList>
    </citation>
    <scope>NUCLEOTIDE SEQUENCE</scope>
    <source>
        <strain evidence="5">ATCC 50377</strain>
    </source>
</reference>
<proteinExistence type="predicted"/>
<reference evidence="5" key="2">
    <citation type="submission" date="2020-12" db="EMBL/GenBank/DDBJ databases">
        <title>New Spironucleus salmonicida genome in near-complete chromosomes.</title>
        <authorList>
            <person name="Xu F."/>
            <person name="Kurt Z."/>
            <person name="Jimenez-Gonzalez A."/>
            <person name="Astvaldsson A."/>
            <person name="Andersson J.O."/>
            <person name="Svard S.G."/>
        </authorList>
    </citation>
    <scope>NUCLEOTIDE SEQUENCE</scope>
    <source>
        <strain evidence="5">ATCC 50377</strain>
    </source>
</reference>
<dbReference type="InterPro" id="IPR001841">
    <property type="entry name" value="Znf_RING"/>
</dbReference>
<evidence type="ECO:0000256" key="1">
    <source>
        <dbReference type="PROSITE-ProRule" id="PRU00024"/>
    </source>
</evidence>